<feature type="transmembrane region" description="Helical" evidence="7">
    <location>
        <begin position="385"/>
        <end position="418"/>
    </location>
</feature>
<feature type="region of interest" description="Disordered" evidence="6">
    <location>
        <begin position="1098"/>
        <end position="1120"/>
    </location>
</feature>
<evidence type="ECO:0000256" key="4">
    <source>
        <dbReference type="ARBA" id="ARBA00022989"/>
    </source>
</evidence>
<dbReference type="FunCoup" id="A0A286USI7">
    <property type="interactions" value="3"/>
</dbReference>
<feature type="region of interest" description="Disordered" evidence="6">
    <location>
        <begin position="1048"/>
        <end position="1080"/>
    </location>
</feature>
<feature type="region of interest" description="Disordered" evidence="6">
    <location>
        <begin position="727"/>
        <end position="839"/>
    </location>
</feature>
<keyword evidence="5 7" id="KW-0472">Membrane</keyword>
<dbReference type="PANTHER" id="PTHR17920">
    <property type="entry name" value="TRANSMEMBRANE AND COILED-COIL DOMAIN-CONTAINING PROTEIN 4 TMCO4"/>
    <property type="match status" value="1"/>
</dbReference>
<evidence type="ECO:0000256" key="2">
    <source>
        <dbReference type="ARBA" id="ARBA00009824"/>
    </source>
</evidence>
<reference evidence="8 9" key="1">
    <citation type="journal article" date="2017" name="Mol. Ecol.">
        <title>Comparative and population genomic landscape of Phellinus noxius: A hypervariable fungus causing root rot in trees.</title>
        <authorList>
            <person name="Chung C.L."/>
            <person name="Lee T.J."/>
            <person name="Akiba M."/>
            <person name="Lee H.H."/>
            <person name="Kuo T.H."/>
            <person name="Liu D."/>
            <person name="Ke H.M."/>
            <person name="Yokoi T."/>
            <person name="Roa M.B."/>
            <person name="Lu M.J."/>
            <person name="Chang Y.Y."/>
            <person name="Ann P.J."/>
            <person name="Tsai J.N."/>
            <person name="Chen C.Y."/>
            <person name="Tzean S.S."/>
            <person name="Ota Y."/>
            <person name="Hattori T."/>
            <person name="Sahashi N."/>
            <person name="Liou R.F."/>
            <person name="Kikuchi T."/>
            <person name="Tsai I.J."/>
        </authorList>
    </citation>
    <scope>NUCLEOTIDE SEQUENCE [LARGE SCALE GENOMIC DNA]</scope>
    <source>
        <strain evidence="8 9">FFPRI411160</strain>
    </source>
</reference>
<dbReference type="InterPro" id="IPR007941">
    <property type="entry name" value="DUF726"/>
</dbReference>
<dbReference type="Proteomes" id="UP000217199">
    <property type="component" value="Unassembled WGS sequence"/>
</dbReference>
<evidence type="ECO:0000256" key="1">
    <source>
        <dbReference type="ARBA" id="ARBA00004141"/>
    </source>
</evidence>
<name>A0A286USI7_9AGAM</name>
<feature type="region of interest" description="Disordered" evidence="6">
    <location>
        <begin position="1"/>
        <end position="21"/>
    </location>
</feature>
<dbReference type="Pfam" id="PF05277">
    <property type="entry name" value="DUF726"/>
    <property type="match status" value="1"/>
</dbReference>
<keyword evidence="4 7" id="KW-1133">Transmembrane helix</keyword>
<keyword evidence="3 7" id="KW-0812">Transmembrane</keyword>
<comment type="subcellular location">
    <subcellularLocation>
        <location evidence="1">Membrane</location>
        <topology evidence="1">Multi-pass membrane protein</topology>
    </subcellularLocation>
</comment>
<dbReference type="OrthoDB" id="277931at2759"/>
<feature type="compositionally biased region" description="Polar residues" evidence="6">
    <location>
        <begin position="952"/>
        <end position="1005"/>
    </location>
</feature>
<comment type="similarity">
    <text evidence="2">Belongs to the TMCO4 family.</text>
</comment>
<organism evidence="8 9">
    <name type="scientific">Pyrrhoderma noxium</name>
    <dbReference type="NCBI Taxonomy" id="2282107"/>
    <lineage>
        <taxon>Eukaryota</taxon>
        <taxon>Fungi</taxon>
        <taxon>Dikarya</taxon>
        <taxon>Basidiomycota</taxon>
        <taxon>Agaricomycotina</taxon>
        <taxon>Agaricomycetes</taxon>
        <taxon>Hymenochaetales</taxon>
        <taxon>Hymenochaetaceae</taxon>
        <taxon>Pyrrhoderma</taxon>
    </lineage>
</organism>
<feature type="region of interest" description="Disordered" evidence="6">
    <location>
        <begin position="853"/>
        <end position="1005"/>
    </location>
</feature>
<feature type="compositionally biased region" description="Low complexity" evidence="6">
    <location>
        <begin position="807"/>
        <end position="817"/>
    </location>
</feature>
<evidence type="ECO:0000313" key="9">
    <source>
        <dbReference type="Proteomes" id="UP000217199"/>
    </source>
</evidence>
<evidence type="ECO:0000256" key="5">
    <source>
        <dbReference type="ARBA" id="ARBA00023136"/>
    </source>
</evidence>
<accession>A0A286USI7</accession>
<gene>
    <name evidence="8" type="ORF">PNOK_0253000</name>
</gene>
<feature type="transmembrane region" description="Helical" evidence="7">
    <location>
        <begin position="430"/>
        <end position="452"/>
    </location>
</feature>
<sequence length="1195" mass="130029">MIPPPRAGTSTNDALFDDDDEEGWQEMPVIRDDFANGLDDEDRKKFHYVTPQKHDPVNATGNLIDFDGEGHEWREKTLSKESEYSEYTRLRLNEEDDNDEVHLRTKFLFDEDKAMTPLSQMQATKNMLTEAQRIAYVGLCALVSKEIASDLRRVKSKELKPALDALELWSLKIMGRLYYHMELETQEQKMIDSLAEHGVQAADLAPALMTTHTVSNPEYDPAEGRKRELEKMKTDEEMTLVNESLAEDIADISSTPKTPTTPTPKTPSSSSAPYQTTANILPPSVQEPMPGVSTSLSSADKDVTLDIRWTVLCDLFLVLIADSVYDSRSRVLLEQVAYKLGLGWLDVVKFEQRVSEALEIQEGAETLEQKDIIEGRVKAAKKKRIAMLGLATLGGGLVIGLSAGILAPVIGAGIAGAFTTLGVTGTGAFLAGTGGAAVITTAGTLTGSTIGLRGMARRTQNVQIFDLLPMHNNKRVNCILTVSGFMNSVKDDVRLPFSVLDPVVGDVFSVLWEPEMLGETGATLKILTSEVLSQVSTTVLSATVMTSLMAALQWPILLTKLGYLIDNPWSNALDRARAAGLVLADVLIRRHLGVRPITLIGFSLGARVIFYCLLELAKHKAYGIVQDVFILGATLTASKANWYLARSVVAGRFVNGYARNDWVLNYLFRATSGGLQNIAGLRPVNDVPGLENVDVTDKIAGHASYRTFMPLILDQLGFPVSADYFDEPEEPDMKEDRMVVREGEDVPKKKSWFTRRDSKRKEKPSNKPPGPDSRRKSTTSAKQSLDDNELPERLEHAKTPTSAADMTSSTPSSVQSPPSTPRPSDVSADDQNDIPVHAGFDLRAIKEAIANANTETELHAPQALTPHTISMPSPHIPSGRAESVPPPVYAKESDQSSDLSRTDIHPGYSRSRVTSTPMLSSEGSFGEDEDDGDITSALGSSSKFVGPPNTRDLANSFSQSMSLQDQSRTNYSSTYVLKSGLSDNDSLPSNSRSGETGYSAWSSTDRFASGLGPGMNIGGFSDPYTGSRLGPTNAPTLTFGGAGGSLWGDSTSSMGMQSSLESNTNPYSSRRTDGSQSTLPADILNPFAMSSVGLNTIQKKEEDTWSPPPLPKKSKSGDNSSVLNISSNPWEYIQLFKIARHGIHGVGRNRTTSTTRGTVLDPSAFSWLKTPDATGFRIEWRLRAEALGPDPFAWG</sequence>
<dbReference type="InterPro" id="IPR029058">
    <property type="entry name" value="AB_hydrolase_fold"/>
</dbReference>
<dbReference type="InParanoid" id="A0A286USI7"/>
<dbReference type="GO" id="GO:0016020">
    <property type="term" value="C:membrane"/>
    <property type="evidence" value="ECO:0007669"/>
    <property type="project" value="UniProtKB-SubCell"/>
</dbReference>
<keyword evidence="9" id="KW-1185">Reference proteome</keyword>
<evidence type="ECO:0000256" key="7">
    <source>
        <dbReference type="SAM" id="Phobius"/>
    </source>
</evidence>
<proteinExistence type="inferred from homology"/>
<feature type="compositionally biased region" description="Basic and acidic residues" evidence="6">
    <location>
        <begin position="734"/>
        <end position="765"/>
    </location>
</feature>
<dbReference type="STRING" id="2282107.A0A286USI7"/>
<feature type="region of interest" description="Disordered" evidence="6">
    <location>
        <begin position="249"/>
        <end position="293"/>
    </location>
</feature>
<dbReference type="AlphaFoldDB" id="A0A286USI7"/>
<protein>
    <submittedName>
        <fullName evidence="8">Uncharacterized protein</fullName>
    </submittedName>
</protein>
<evidence type="ECO:0000256" key="6">
    <source>
        <dbReference type="SAM" id="MobiDB-lite"/>
    </source>
</evidence>
<dbReference type="PANTHER" id="PTHR17920:SF3">
    <property type="entry name" value="TRANSMEMBRANE AND COILED-COIL DOMAIN-CONTAINING PROTEIN 4"/>
    <property type="match status" value="1"/>
</dbReference>
<evidence type="ECO:0000313" key="8">
    <source>
        <dbReference type="EMBL" id="PAV22573.1"/>
    </source>
</evidence>
<evidence type="ECO:0000256" key="3">
    <source>
        <dbReference type="ARBA" id="ARBA00022692"/>
    </source>
</evidence>
<comment type="caution">
    <text evidence="8">The sequence shown here is derived from an EMBL/GenBank/DDBJ whole genome shotgun (WGS) entry which is preliminary data.</text>
</comment>
<dbReference type="EMBL" id="NBII01000002">
    <property type="protein sequence ID" value="PAV22573.1"/>
    <property type="molecule type" value="Genomic_DNA"/>
</dbReference>
<dbReference type="SUPFAM" id="SSF53474">
    <property type="entry name" value="alpha/beta-Hydrolases"/>
    <property type="match status" value="1"/>
</dbReference>
<feature type="compositionally biased region" description="Polar residues" evidence="6">
    <location>
        <begin position="1048"/>
        <end position="1079"/>
    </location>
</feature>